<organism evidence="1 2">
    <name type="scientific">Paludisphaera mucosa</name>
    <dbReference type="NCBI Taxonomy" id="3030827"/>
    <lineage>
        <taxon>Bacteria</taxon>
        <taxon>Pseudomonadati</taxon>
        <taxon>Planctomycetota</taxon>
        <taxon>Planctomycetia</taxon>
        <taxon>Isosphaerales</taxon>
        <taxon>Isosphaeraceae</taxon>
        <taxon>Paludisphaera</taxon>
    </lineage>
</organism>
<accession>A0ABT6F6L2</accession>
<gene>
    <name evidence="1" type="ORF">PZE19_05370</name>
</gene>
<dbReference type="EMBL" id="JARRAG010000001">
    <property type="protein sequence ID" value="MDG3003189.1"/>
    <property type="molecule type" value="Genomic_DNA"/>
</dbReference>
<dbReference type="RefSeq" id="WP_277859544.1">
    <property type="nucleotide sequence ID" value="NZ_JARRAG010000001.1"/>
</dbReference>
<evidence type="ECO:0000313" key="2">
    <source>
        <dbReference type="Proteomes" id="UP001216907"/>
    </source>
</evidence>
<keyword evidence="2" id="KW-1185">Reference proteome</keyword>
<comment type="caution">
    <text evidence="1">The sequence shown here is derived from an EMBL/GenBank/DDBJ whole genome shotgun (WGS) entry which is preliminary data.</text>
</comment>
<proteinExistence type="predicted"/>
<name>A0ABT6F6L2_9BACT</name>
<dbReference type="Proteomes" id="UP001216907">
    <property type="component" value="Unassembled WGS sequence"/>
</dbReference>
<reference evidence="1 2" key="1">
    <citation type="submission" date="2023-03" db="EMBL/GenBank/DDBJ databases">
        <title>Paludisphaera mucosa sp. nov. a novel planctomycete from northern fen.</title>
        <authorList>
            <person name="Ivanova A."/>
        </authorList>
    </citation>
    <scope>NUCLEOTIDE SEQUENCE [LARGE SCALE GENOMIC DNA]</scope>
    <source>
        <strain evidence="1 2">Pla2</strain>
    </source>
</reference>
<dbReference type="PROSITE" id="PS51257">
    <property type="entry name" value="PROKAR_LIPOPROTEIN"/>
    <property type="match status" value="1"/>
</dbReference>
<protein>
    <submittedName>
        <fullName evidence="1">Uncharacterized protein</fullName>
    </submittedName>
</protein>
<sequence>MIRAGRVVMGPIFGGLCVASLLAGCESRPIPTVLVPDAAGARLAVERAMEFWKEGRPTGVVEATRPRIQVVDSSRKPGQTVASYRMLAESASPRERTFSLKVSLHHPDEEAVVRFLVMGADPILIFRQEDYDLMMHWEHKMDPDGDDAPSPPPVRP</sequence>
<evidence type="ECO:0000313" key="1">
    <source>
        <dbReference type="EMBL" id="MDG3003189.1"/>
    </source>
</evidence>